<dbReference type="EMBL" id="JACHHX010000002">
    <property type="protein sequence ID" value="MBB5014426.1"/>
    <property type="molecule type" value="Genomic_DNA"/>
</dbReference>
<reference evidence="2 3" key="1">
    <citation type="submission" date="2020-08" db="EMBL/GenBank/DDBJ databases">
        <title>Genomic Encyclopedia of Type Strains, Phase IV (KMG-IV): sequencing the most valuable type-strain genomes for metagenomic binning, comparative biology and taxonomic classification.</title>
        <authorList>
            <person name="Goeker M."/>
        </authorList>
    </citation>
    <scope>NUCLEOTIDE SEQUENCE [LARGE SCALE GENOMIC DNA]</scope>
    <source>
        <strain evidence="2 3">DSM 25897</strain>
    </source>
</reference>
<dbReference type="AlphaFoldDB" id="A0A7W7V738"/>
<feature type="compositionally biased region" description="Basic and acidic residues" evidence="1">
    <location>
        <begin position="50"/>
        <end position="61"/>
    </location>
</feature>
<feature type="region of interest" description="Disordered" evidence="1">
    <location>
        <begin position="1"/>
        <end position="61"/>
    </location>
</feature>
<dbReference type="Proteomes" id="UP000519004">
    <property type="component" value="Unassembled WGS sequence"/>
</dbReference>
<feature type="compositionally biased region" description="Pro residues" evidence="1">
    <location>
        <begin position="37"/>
        <end position="46"/>
    </location>
</feature>
<comment type="caution">
    <text evidence="2">The sequence shown here is derived from an EMBL/GenBank/DDBJ whole genome shotgun (WGS) entry which is preliminary data.</text>
</comment>
<name>A0A7W7V738_9GAMM</name>
<keyword evidence="3" id="KW-1185">Reference proteome</keyword>
<evidence type="ECO:0000313" key="2">
    <source>
        <dbReference type="EMBL" id="MBB5014426.1"/>
    </source>
</evidence>
<evidence type="ECO:0000313" key="3">
    <source>
        <dbReference type="Proteomes" id="UP000519004"/>
    </source>
</evidence>
<evidence type="ECO:0000256" key="1">
    <source>
        <dbReference type="SAM" id="MobiDB-lite"/>
    </source>
</evidence>
<feature type="compositionally biased region" description="Low complexity" evidence="1">
    <location>
        <begin position="1"/>
        <end position="12"/>
    </location>
</feature>
<accession>A0A7W7V738</accession>
<proteinExistence type="predicted"/>
<gene>
    <name evidence="2" type="ORF">HNQ58_000300</name>
</gene>
<protein>
    <submittedName>
        <fullName evidence="2">Uncharacterized protein</fullName>
    </submittedName>
</protein>
<feature type="compositionally biased region" description="Basic and acidic residues" evidence="1">
    <location>
        <begin position="13"/>
        <end position="25"/>
    </location>
</feature>
<sequence length="61" mass="6883">MILSPDRPLAPDARPDIAEPHELPGKVRLRYGESAAPPWPGPPLPRPSRRRDETAPEWRPL</sequence>
<organism evidence="2 3">
    <name type="scientific">Rehaibacterium terrae</name>
    <dbReference type="NCBI Taxonomy" id="1341696"/>
    <lineage>
        <taxon>Bacteria</taxon>
        <taxon>Pseudomonadati</taxon>
        <taxon>Pseudomonadota</taxon>
        <taxon>Gammaproteobacteria</taxon>
        <taxon>Lysobacterales</taxon>
        <taxon>Lysobacteraceae</taxon>
        <taxon>Rehaibacterium</taxon>
    </lineage>
</organism>
<dbReference type="RefSeq" id="WP_183947019.1">
    <property type="nucleotide sequence ID" value="NZ_JACHHX010000002.1"/>
</dbReference>